<evidence type="ECO:0008006" key="5">
    <source>
        <dbReference type="Google" id="ProtNLM"/>
    </source>
</evidence>
<feature type="chain" id="PRO_5045752491" description="PLC-like phosphodiesterase" evidence="2">
    <location>
        <begin position="19"/>
        <end position="504"/>
    </location>
</feature>
<feature type="signal peptide" evidence="2">
    <location>
        <begin position="1"/>
        <end position="18"/>
    </location>
</feature>
<dbReference type="PANTHER" id="PTHR13593:SF140">
    <property type="entry name" value="PLC-LIKE PHOSPHODIESTERASE"/>
    <property type="match status" value="1"/>
</dbReference>
<dbReference type="EMBL" id="JBFMKM010000016">
    <property type="protein sequence ID" value="KAL1296865.1"/>
    <property type="molecule type" value="Genomic_DNA"/>
</dbReference>
<dbReference type="Gene3D" id="3.20.20.190">
    <property type="entry name" value="Phosphatidylinositol (PI) phosphodiesterase"/>
    <property type="match status" value="1"/>
</dbReference>
<feature type="region of interest" description="Disordered" evidence="1">
    <location>
        <begin position="21"/>
        <end position="48"/>
    </location>
</feature>
<evidence type="ECO:0000313" key="4">
    <source>
        <dbReference type="Proteomes" id="UP001562354"/>
    </source>
</evidence>
<dbReference type="GeneID" id="95978182"/>
<dbReference type="InterPro" id="IPR051057">
    <property type="entry name" value="PI-PLC_domain"/>
</dbReference>
<dbReference type="RefSeq" id="XP_069196547.1">
    <property type="nucleotide sequence ID" value="XM_069344132.1"/>
</dbReference>
<dbReference type="InterPro" id="IPR017946">
    <property type="entry name" value="PLC-like_Pdiesterase_TIM-brl"/>
</dbReference>
<evidence type="ECO:0000256" key="2">
    <source>
        <dbReference type="SAM" id="SignalP"/>
    </source>
</evidence>
<reference evidence="3 4" key="1">
    <citation type="submission" date="2024-07" db="EMBL/GenBank/DDBJ databases">
        <title>Draft sequence of the Neodothiora populina.</title>
        <authorList>
            <person name="Drown D.D."/>
            <person name="Schuette U.S."/>
            <person name="Buechlein A.B."/>
            <person name="Rusch D.R."/>
            <person name="Winton L.W."/>
            <person name="Adams G.A."/>
        </authorList>
    </citation>
    <scope>NUCLEOTIDE SEQUENCE [LARGE SCALE GENOMIC DNA]</scope>
    <source>
        <strain evidence="3 4">CPC 39397</strain>
    </source>
</reference>
<dbReference type="SUPFAM" id="SSF51695">
    <property type="entry name" value="PLC-like phosphodiesterases"/>
    <property type="match status" value="1"/>
</dbReference>
<keyword evidence="2" id="KW-0732">Signal</keyword>
<protein>
    <recommendedName>
        <fullName evidence="5">PLC-like phosphodiesterase</fullName>
    </recommendedName>
</protein>
<evidence type="ECO:0000313" key="3">
    <source>
        <dbReference type="EMBL" id="KAL1296865.1"/>
    </source>
</evidence>
<organism evidence="3 4">
    <name type="scientific">Neodothiora populina</name>
    <dbReference type="NCBI Taxonomy" id="2781224"/>
    <lineage>
        <taxon>Eukaryota</taxon>
        <taxon>Fungi</taxon>
        <taxon>Dikarya</taxon>
        <taxon>Ascomycota</taxon>
        <taxon>Pezizomycotina</taxon>
        <taxon>Dothideomycetes</taxon>
        <taxon>Dothideomycetidae</taxon>
        <taxon>Dothideales</taxon>
        <taxon>Dothioraceae</taxon>
        <taxon>Neodothiora</taxon>
    </lineage>
</organism>
<feature type="compositionally biased region" description="Low complexity" evidence="1">
    <location>
        <begin position="160"/>
        <end position="177"/>
    </location>
</feature>
<accession>A0ABR3P2P1</accession>
<feature type="region of interest" description="Disordered" evidence="1">
    <location>
        <begin position="88"/>
        <end position="123"/>
    </location>
</feature>
<proteinExistence type="predicted"/>
<name>A0ABR3P2P1_9PEZI</name>
<dbReference type="PANTHER" id="PTHR13593">
    <property type="match status" value="1"/>
</dbReference>
<comment type="caution">
    <text evidence="3">The sequence shown here is derived from an EMBL/GenBank/DDBJ whole genome shotgun (WGS) entry which is preliminary data.</text>
</comment>
<evidence type="ECO:0000256" key="1">
    <source>
        <dbReference type="SAM" id="MobiDB-lite"/>
    </source>
</evidence>
<feature type="region of interest" description="Disordered" evidence="1">
    <location>
        <begin position="160"/>
        <end position="181"/>
    </location>
</feature>
<dbReference type="Proteomes" id="UP001562354">
    <property type="component" value="Unassembled WGS sequence"/>
</dbReference>
<keyword evidence="4" id="KW-1185">Reference proteome</keyword>
<gene>
    <name evidence="3" type="ORF">AAFC00_004482</name>
</gene>
<sequence length="504" mass="53506">MLSRNLWLVALLAVGSYAQSSDESSSSESSSSSSSSSRRASGSSSSGDASIVTLAGTASGPDFTGSQYTYASVSGQLTASDLYTSRSRTSSSSSASSTGTCTHSSCSSASGSRTSSVSTITSTSKGSTSIVSLLVGGGGVVTQTIVNGTVTLSAHQNATATTSSTSSSSGSTSSSAAPTNTQPCNGWPEFCNRKYGNITEVCAHNAAFSIKGNAASNQDTTITQQLNDGVRMIQGETQWVNNTIYNCHTSCDLLNAGTWQSGLEEVAAWVRDHPYDVVTLLIVNSQFIYVDNYTAPLQASGLGPYLYEPPYIPMRLDQWPTLSEMILTQKRVVVFMDYMADQTTVPYILDEFTHMWETPFSPTDTSFPCDIQRPPGLNETVGRDERMYMANHNLNAEISLLGNSFLVPNTAELNVTNAAGLQQQMLGANAGNCTERWGRPPNFLLVDYYDNGNGSVFEVAAKHNNVTYDRACCGIVTSDAVRHSGRAQLIVAAAAVAFAMSLAW</sequence>
<dbReference type="Pfam" id="PF26146">
    <property type="entry name" value="PI-PLC_X"/>
    <property type="match status" value="1"/>
</dbReference>